<keyword evidence="1" id="KW-0472">Membrane</keyword>
<organism evidence="2 3">
    <name type="scientific">Syntrophotalea acetylenica</name>
    <name type="common">Pelobacter acetylenicus</name>
    <dbReference type="NCBI Taxonomy" id="29542"/>
    <lineage>
        <taxon>Bacteria</taxon>
        <taxon>Pseudomonadati</taxon>
        <taxon>Thermodesulfobacteriota</taxon>
        <taxon>Desulfuromonadia</taxon>
        <taxon>Desulfuromonadales</taxon>
        <taxon>Syntrophotaleaceae</taxon>
        <taxon>Syntrophotalea</taxon>
    </lineage>
</organism>
<name>A0A1L3GDD7_SYNAC</name>
<feature type="transmembrane region" description="Helical" evidence="1">
    <location>
        <begin position="44"/>
        <end position="63"/>
    </location>
</feature>
<gene>
    <name evidence="2" type="ORF">A7E75_00765</name>
</gene>
<reference evidence="2 3" key="1">
    <citation type="journal article" date="2017" name="Genome Announc.">
        <title>Complete Genome Sequences of Two Acetylene-Fermenting Pelobacter acetylenicus Strains.</title>
        <authorList>
            <person name="Sutton J.M."/>
            <person name="Baesman S.M."/>
            <person name="Fierst J.L."/>
            <person name="Poret-Peterson A.T."/>
            <person name="Oremland R.S."/>
            <person name="Dunlap D.S."/>
            <person name="Akob D.M."/>
        </authorList>
    </citation>
    <scope>NUCLEOTIDE SEQUENCE [LARGE SCALE GENOMIC DNA]</scope>
    <source>
        <strain evidence="2 3">DSM 3247</strain>
    </source>
</reference>
<dbReference type="Proteomes" id="UP000182264">
    <property type="component" value="Chromosome"/>
</dbReference>
<protein>
    <submittedName>
        <fullName evidence="2">Uncharacterized protein</fullName>
    </submittedName>
</protein>
<evidence type="ECO:0000313" key="2">
    <source>
        <dbReference type="EMBL" id="APG23718.1"/>
    </source>
</evidence>
<dbReference type="EMBL" id="CP015518">
    <property type="protein sequence ID" value="APG23718.1"/>
    <property type="molecule type" value="Genomic_DNA"/>
</dbReference>
<evidence type="ECO:0000256" key="1">
    <source>
        <dbReference type="SAM" id="Phobius"/>
    </source>
</evidence>
<dbReference type="STRING" id="29542.A6070_09375"/>
<dbReference type="AlphaFoldDB" id="A0A1L3GDD7"/>
<sequence>MKSLVPLSGLVVYSGILILERLQIIPDPAFFLRVLDSAYQEWSFLLLFLVILIESIAICRFLFSGPAFRGAHRTA</sequence>
<keyword evidence="1" id="KW-0812">Transmembrane</keyword>
<accession>A0A1L3GDD7</accession>
<proteinExistence type="predicted"/>
<evidence type="ECO:0000313" key="3">
    <source>
        <dbReference type="Proteomes" id="UP000182264"/>
    </source>
</evidence>
<keyword evidence="3" id="KW-1185">Reference proteome</keyword>
<dbReference type="KEGG" id="pace:A6070_09375"/>
<keyword evidence="1" id="KW-1133">Transmembrane helix</keyword>